<evidence type="ECO:0000313" key="4">
    <source>
        <dbReference type="EMBL" id="CAK0870804.1"/>
    </source>
</evidence>
<keyword evidence="3" id="KW-0732">Signal</keyword>
<gene>
    <name evidence="4" type="ORF">PCOR1329_LOCUS56803</name>
</gene>
<evidence type="ECO:0000256" key="1">
    <source>
        <dbReference type="SAM" id="MobiDB-lite"/>
    </source>
</evidence>
<organism evidence="4 5">
    <name type="scientific">Prorocentrum cordatum</name>
    <dbReference type="NCBI Taxonomy" id="2364126"/>
    <lineage>
        <taxon>Eukaryota</taxon>
        <taxon>Sar</taxon>
        <taxon>Alveolata</taxon>
        <taxon>Dinophyceae</taxon>
        <taxon>Prorocentrales</taxon>
        <taxon>Prorocentraceae</taxon>
        <taxon>Prorocentrum</taxon>
    </lineage>
</organism>
<feature type="compositionally biased region" description="Low complexity" evidence="1">
    <location>
        <begin position="186"/>
        <end position="208"/>
    </location>
</feature>
<name>A0ABN9VFN6_9DINO</name>
<keyword evidence="5" id="KW-1185">Reference proteome</keyword>
<dbReference type="EMBL" id="CAUYUJ010016998">
    <property type="protein sequence ID" value="CAK0870804.1"/>
    <property type="molecule type" value="Genomic_DNA"/>
</dbReference>
<feature type="compositionally biased region" description="Acidic residues" evidence="1">
    <location>
        <begin position="84"/>
        <end position="119"/>
    </location>
</feature>
<evidence type="ECO:0000313" key="5">
    <source>
        <dbReference type="Proteomes" id="UP001189429"/>
    </source>
</evidence>
<accession>A0ABN9VFN6</accession>
<feature type="chain" id="PRO_5045988161" description="Syndecan" evidence="3">
    <location>
        <begin position="27"/>
        <end position="289"/>
    </location>
</feature>
<feature type="transmembrane region" description="Helical" evidence="2">
    <location>
        <begin position="220"/>
        <end position="242"/>
    </location>
</feature>
<feature type="compositionally biased region" description="Basic and acidic residues" evidence="1">
    <location>
        <begin position="250"/>
        <end position="259"/>
    </location>
</feature>
<proteinExistence type="predicted"/>
<feature type="signal peptide" evidence="3">
    <location>
        <begin position="1"/>
        <end position="26"/>
    </location>
</feature>
<protein>
    <recommendedName>
        <fullName evidence="6">Syndecan</fullName>
    </recommendedName>
</protein>
<evidence type="ECO:0000256" key="3">
    <source>
        <dbReference type="SAM" id="SignalP"/>
    </source>
</evidence>
<reference evidence="4" key="1">
    <citation type="submission" date="2023-10" db="EMBL/GenBank/DDBJ databases">
        <authorList>
            <person name="Chen Y."/>
            <person name="Shah S."/>
            <person name="Dougan E. K."/>
            <person name="Thang M."/>
            <person name="Chan C."/>
        </authorList>
    </citation>
    <scope>NUCLEOTIDE SEQUENCE [LARGE SCALE GENOMIC DNA]</scope>
</reference>
<keyword evidence="2" id="KW-0812">Transmembrane</keyword>
<sequence length="289" mass="29780">MAVPQLGSSLLAAAALLLSAGLPAAGAPHRHPATRAEVATDAGGQNSLLAQPPGPARSAARHPVMRAEAAEASLAEQSRAPAKEEEEEDEEEEEAPEEASEEAAAEAPEEDTVDDDEPDPTPTPAAKHAAAKHAAAKKAAKAKAAEEKAAEAKAAEAKAAKKPVTSDDDDDDNSIAPAPSGKQVNTSSGSPAPAPVSAANSNNSTNSTADDEKKAQSGGIIFGFIVGFAITAGIACAIYFYYAYDSESKKDHQPLDDHGYSALSYDYDQQHEDQFGSHDGVPEEGPAFR</sequence>
<comment type="caution">
    <text evidence="4">The sequence shown here is derived from an EMBL/GenBank/DDBJ whole genome shotgun (WGS) entry which is preliminary data.</text>
</comment>
<evidence type="ECO:0008006" key="6">
    <source>
        <dbReference type="Google" id="ProtNLM"/>
    </source>
</evidence>
<dbReference type="Proteomes" id="UP001189429">
    <property type="component" value="Unassembled WGS sequence"/>
</dbReference>
<evidence type="ECO:0000256" key="2">
    <source>
        <dbReference type="SAM" id="Phobius"/>
    </source>
</evidence>
<feature type="compositionally biased region" description="Basic and acidic residues" evidence="1">
    <location>
        <begin position="143"/>
        <end position="159"/>
    </location>
</feature>
<keyword evidence="2" id="KW-0472">Membrane</keyword>
<feature type="region of interest" description="Disordered" evidence="1">
    <location>
        <begin position="24"/>
        <end position="213"/>
    </location>
</feature>
<keyword evidence="2" id="KW-1133">Transmembrane helix</keyword>
<feature type="region of interest" description="Disordered" evidence="1">
    <location>
        <begin position="250"/>
        <end position="289"/>
    </location>
</feature>
<feature type="compositionally biased region" description="Low complexity" evidence="1">
    <location>
        <begin position="66"/>
        <end position="80"/>
    </location>
</feature>
<feature type="compositionally biased region" description="Basic residues" evidence="1">
    <location>
        <begin position="129"/>
        <end position="141"/>
    </location>
</feature>